<accession>A0A833TUV9</accession>
<gene>
    <name evidence="3" type="ORF">F2P56_032643</name>
</gene>
<sequence>MPPPGPNRESSPVIEPLPNGDNIDVTAPTMPAANQEQPKRRRGPAKCIEFEKARKYGKVLLKINDGEIAPCCENASMFTIRVTQIVKQHCDMSYARWTDVPDAEKNELIERVRGDFVLDWDQENHRLAVLKQLRKRFNAFHHELHKKYLSYRSHPEALASGCTMVNDNVWVKLCERWGTDKFKKISAQNQENRKRQTVNHTTGRKSFVRMLEKKRATNANLVEFYKETRWSKKNGRFVTPAAEDTYKEMVGKMDGLEPEQRTDEAAASVFREVLGQRPGYARGLGEMVIPESTRQRDREREREYLALIEKHKKDADNDKKDADNYKTQLEEVRDELRELRERQNETDKMMRMFLINFHPSPGSLHSSGETQ</sequence>
<dbReference type="InterPro" id="IPR004252">
    <property type="entry name" value="Probable_transposase_24"/>
</dbReference>
<dbReference type="EMBL" id="LIHL02000014">
    <property type="protein sequence ID" value="KAF5447064.1"/>
    <property type="molecule type" value="Genomic_DNA"/>
</dbReference>
<organism evidence="3 4">
    <name type="scientific">Juglans regia</name>
    <name type="common">English walnut</name>
    <dbReference type="NCBI Taxonomy" id="51240"/>
    <lineage>
        <taxon>Eukaryota</taxon>
        <taxon>Viridiplantae</taxon>
        <taxon>Streptophyta</taxon>
        <taxon>Embryophyta</taxon>
        <taxon>Tracheophyta</taxon>
        <taxon>Spermatophyta</taxon>
        <taxon>Magnoliopsida</taxon>
        <taxon>eudicotyledons</taxon>
        <taxon>Gunneridae</taxon>
        <taxon>Pentapetalae</taxon>
        <taxon>rosids</taxon>
        <taxon>fabids</taxon>
        <taxon>Fagales</taxon>
        <taxon>Juglandaceae</taxon>
        <taxon>Juglans</taxon>
    </lineage>
</organism>
<dbReference type="Proteomes" id="UP000619265">
    <property type="component" value="Unassembled WGS sequence"/>
</dbReference>
<comment type="caution">
    <text evidence="3">The sequence shown here is derived from an EMBL/GenBank/DDBJ whole genome shotgun (WGS) entry which is preliminary data.</text>
</comment>
<name>A0A833TUV9_JUGRE</name>
<feature type="region of interest" description="Disordered" evidence="2">
    <location>
        <begin position="1"/>
        <end position="44"/>
    </location>
</feature>
<evidence type="ECO:0000313" key="3">
    <source>
        <dbReference type="EMBL" id="KAF5447064.1"/>
    </source>
</evidence>
<keyword evidence="1" id="KW-0175">Coiled coil</keyword>
<dbReference type="PANTHER" id="PTHR33499">
    <property type="entry name" value="OS12G0282400 PROTEIN-RELATED"/>
    <property type="match status" value="1"/>
</dbReference>
<reference evidence="3" key="1">
    <citation type="submission" date="2015-10" db="EMBL/GenBank/DDBJ databases">
        <authorList>
            <person name="Martinez-Garcia P.J."/>
            <person name="Crepeau M.W."/>
            <person name="Puiu D."/>
            <person name="Gonzalez-Ibeas D."/>
            <person name="Whalen J."/>
            <person name="Stevens K."/>
            <person name="Paul R."/>
            <person name="Butterfield T."/>
            <person name="Britton M."/>
            <person name="Reagan R."/>
            <person name="Chakraborty S."/>
            <person name="Walawage S.L."/>
            <person name="Vasquez-Gross H.A."/>
            <person name="Cardeno C."/>
            <person name="Famula R."/>
            <person name="Pratt K."/>
            <person name="Kuruganti S."/>
            <person name="Aradhya M.K."/>
            <person name="Leslie C.A."/>
            <person name="Dandekar A.M."/>
            <person name="Salzberg S.L."/>
            <person name="Wegrzyn J.L."/>
            <person name="Langley C.H."/>
            <person name="Neale D.B."/>
        </authorList>
    </citation>
    <scope>NUCLEOTIDE SEQUENCE</scope>
    <source>
        <tissue evidence="3">Leaves</tissue>
    </source>
</reference>
<proteinExistence type="predicted"/>
<evidence type="ECO:0000313" key="4">
    <source>
        <dbReference type="Proteomes" id="UP000619265"/>
    </source>
</evidence>
<dbReference type="Pfam" id="PF03004">
    <property type="entry name" value="Transposase_24"/>
    <property type="match status" value="1"/>
</dbReference>
<dbReference type="PANTHER" id="PTHR33499:SF11">
    <property type="entry name" value="NO APICAL MERISTEM-ASSOCIATED C-TERMINAL DOMAIN-CONTAINING PROTEIN"/>
    <property type="match status" value="1"/>
</dbReference>
<evidence type="ECO:0000256" key="2">
    <source>
        <dbReference type="SAM" id="MobiDB-lite"/>
    </source>
</evidence>
<protein>
    <recommendedName>
        <fullName evidence="5">Transposase, Ptta/En/Spm, plant</fullName>
    </recommendedName>
</protein>
<feature type="coiled-coil region" evidence="1">
    <location>
        <begin position="308"/>
        <end position="349"/>
    </location>
</feature>
<reference evidence="3" key="2">
    <citation type="submission" date="2020-03" db="EMBL/GenBank/DDBJ databases">
        <title>Walnut 2.0.</title>
        <authorList>
            <person name="Marrano A."/>
            <person name="Britton M."/>
            <person name="Zimin A.V."/>
            <person name="Zaini P.A."/>
            <person name="Workman R."/>
            <person name="Puiu D."/>
            <person name="Bianco L."/>
            <person name="Allen B.J."/>
            <person name="Troggio M."/>
            <person name="Leslie C.A."/>
            <person name="Timp W."/>
            <person name="Dendekar A."/>
            <person name="Salzberg S.L."/>
            <person name="Neale D.B."/>
        </authorList>
    </citation>
    <scope>NUCLEOTIDE SEQUENCE</scope>
    <source>
        <tissue evidence="3">Leaves</tissue>
    </source>
</reference>
<evidence type="ECO:0008006" key="5">
    <source>
        <dbReference type="Google" id="ProtNLM"/>
    </source>
</evidence>
<dbReference type="Gramene" id="Jr14_12450_p1">
    <property type="protein sequence ID" value="cds.Jr14_12450_p1"/>
    <property type="gene ID" value="Jr14_12450"/>
</dbReference>
<dbReference type="AlphaFoldDB" id="A0A833TUV9"/>
<evidence type="ECO:0000256" key="1">
    <source>
        <dbReference type="SAM" id="Coils"/>
    </source>
</evidence>